<feature type="transmembrane region" description="Helical" evidence="6">
    <location>
        <begin position="326"/>
        <end position="347"/>
    </location>
</feature>
<evidence type="ECO:0000259" key="7">
    <source>
        <dbReference type="PROSITE" id="PS50850"/>
    </source>
</evidence>
<dbReference type="Gene3D" id="1.20.1250.20">
    <property type="entry name" value="MFS general substrate transporter like domains"/>
    <property type="match status" value="2"/>
</dbReference>
<dbReference type="GO" id="GO:0016020">
    <property type="term" value="C:membrane"/>
    <property type="evidence" value="ECO:0007669"/>
    <property type="project" value="UniProtKB-SubCell"/>
</dbReference>
<dbReference type="FunFam" id="1.20.1250.20:FF:000068">
    <property type="entry name" value="MFS general substrate transporter"/>
    <property type="match status" value="1"/>
</dbReference>
<protein>
    <submittedName>
        <fullName evidence="8">MFS general substrate transporter</fullName>
    </submittedName>
</protein>
<keyword evidence="5 6" id="KW-0472">Membrane</keyword>
<gene>
    <name evidence="8" type="ORF">BT63DRAFT_376851</name>
</gene>
<organism evidence="8 9">
    <name type="scientific">Microthyrium microscopicum</name>
    <dbReference type="NCBI Taxonomy" id="703497"/>
    <lineage>
        <taxon>Eukaryota</taxon>
        <taxon>Fungi</taxon>
        <taxon>Dikarya</taxon>
        <taxon>Ascomycota</taxon>
        <taxon>Pezizomycotina</taxon>
        <taxon>Dothideomycetes</taxon>
        <taxon>Dothideomycetes incertae sedis</taxon>
        <taxon>Microthyriales</taxon>
        <taxon>Microthyriaceae</taxon>
        <taxon>Microthyrium</taxon>
    </lineage>
</organism>
<comment type="subcellular location">
    <subcellularLocation>
        <location evidence="1">Membrane</location>
        <topology evidence="1">Multi-pass membrane protein</topology>
    </subcellularLocation>
</comment>
<evidence type="ECO:0000313" key="9">
    <source>
        <dbReference type="Proteomes" id="UP000799302"/>
    </source>
</evidence>
<keyword evidence="3 6" id="KW-0812">Transmembrane</keyword>
<dbReference type="InterPro" id="IPR011701">
    <property type="entry name" value="MFS"/>
</dbReference>
<feature type="transmembrane region" description="Helical" evidence="6">
    <location>
        <begin position="418"/>
        <end position="439"/>
    </location>
</feature>
<dbReference type="PANTHER" id="PTHR43791">
    <property type="entry name" value="PERMEASE-RELATED"/>
    <property type="match status" value="1"/>
</dbReference>
<keyword evidence="2" id="KW-0813">Transport</keyword>
<evidence type="ECO:0000256" key="2">
    <source>
        <dbReference type="ARBA" id="ARBA00022448"/>
    </source>
</evidence>
<name>A0A6A6U3F8_9PEZI</name>
<dbReference type="GO" id="GO:0022857">
    <property type="term" value="F:transmembrane transporter activity"/>
    <property type="evidence" value="ECO:0007669"/>
    <property type="project" value="InterPro"/>
</dbReference>
<keyword evidence="4 6" id="KW-1133">Transmembrane helix</keyword>
<evidence type="ECO:0000256" key="6">
    <source>
        <dbReference type="SAM" id="Phobius"/>
    </source>
</evidence>
<evidence type="ECO:0000256" key="3">
    <source>
        <dbReference type="ARBA" id="ARBA00022692"/>
    </source>
</evidence>
<sequence>MANHRDFDAVDHLPAEEYDEKNTRRLLRKVDLNLIPLLSLLYFLSFLDRSNIGNARLANLERDLHMSGLNYNNALAIFFPFYVAAEIPSNLMMQATRPSRWIPSIMVVWGLMCIIMGFVKSYAGLMAVRAALGLAEGGLFPGITFYLTLWYCRHETGLRMSLFFSAATLAGAFGGLLARAIMLIDGKGGLASWQWIFVIEGIATVIIATVAFFVMNDLPETARFLTEHEKMEVVRRLHEDHGPSDEKFSMKYIWDAFKDWKIWAYCLATVGIFTPLYCISLFLPTIVKDLGYTNNKAQLMTVPPYVFACACCICNGFVADKIRQRGLLIAGFLALALTGAIILAASPNAHVKYFGTFFLAGGIYTCVPAICAWNGNNIQQRYKRSVGMALQGAMGNLGGIISAYMYLPKDGPQYHRGHGALCGVIGVACVTSLFLTWWFRKENKRAGMGGGFRYTV</sequence>
<evidence type="ECO:0000313" key="8">
    <source>
        <dbReference type="EMBL" id="KAF2665967.1"/>
    </source>
</evidence>
<feature type="transmembrane region" description="Helical" evidence="6">
    <location>
        <begin position="131"/>
        <end position="150"/>
    </location>
</feature>
<reference evidence="8" key="1">
    <citation type="journal article" date="2020" name="Stud. Mycol.">
        <title>101 Dothideomycetes genomes: a test case for predicting lifestyles and emergence of pathogens.</title>
        <authorList>
            <person name="Haridas S."/>
            <person name="Albert R."/>
            <person name="Binder M."/>
            <person name="Bloem J."/>
            <person name="Labutti K."/>
            <person name="Salamov A."/>
            <person name="Andreopoulos B."/>
            <person name="Baker S."/>
            <person name="Barry K."/>
            <person name="Bills G."/>
            <person name="Bluhm B."/>
            <person name="Cannon C."/>
            <person name="Castanera R."/>
            <person name="Culley D."/>
            <person name="Daum C."/>
            <person name="Ezra D."/>
            <person name="Gonzalez J."/>
            <person name="Henrissat B."/>
            <person name="Kuo A."/>
            <person name="Liang C."/>
            <person name="Lipzen A."/>
            <person name="Lutzoni F."/>
            <person name="Magnuson J."/>
            <person name="Mondo S."/>
            <person name="Nolan M."/>
            <person name="Ohm R."/>
            <person name="Pangilinan J."/>
            <person name="Park H.-J."/>
            <person name="Ramirez L."/>
            <person name="Alfaro M."/>
            <person name="Sun H."/>
            <person name="Tritt A."/>
            <person name="Yoshinaga Y."/>
            <person name="Zwiers L.-H."/>
            <person name="Turgeon B."/>
            <person name="Goodwin S."/>
            <person name="Spatafora J."/>
            <person name="Crous P."/>
            <person name="Grigoriev I."/>
        </authorList>
    </citation>
    <scope>NUCLEOTIDE SEQUENCE</scope>
    <source>
        <strain evidence="8">CBS 115976</strain>
    </source>
</reference>
<proteinExistence type="predicted"/>
<keyword evidence="9" id="KW-1185">Reference proteome</keyword>
<evidence type="ECO:0000256" key="5">
    <source>
        <dbReference type="ARBA" id="ARBA00023136"/>
    </source>
</evidence>
<dbReference type="SUPFAM" id="SSF103473">
    <property type="entry name" value="MFS general substrate transporter"/>
    <property type="match status" value="1"/>
</dbReference>
<feature type="transmembrane region" description="Helical" evidence="6">
    <location>
        <begin position="30"/>
        <end position="47"/>
    </location>
</feature>
<dbReference type="InterPro" id="IPR020846">
    <property type="entry name" value="MFS_dom"/>
</dbReference>
<dbReference type="PANTHER" id="PTHR43791:SF57">
    <property type="entry name" value="MAJOR FACILITATOR SUPERFAMILY (MFS) PROFILE DOMAIN-CONTAINING PROTEIN"/>
    <property type="match status" value="1"/>
</dbReference>
<feature type="transmembrane region" description="Helical" evidence="6">
    <location>
        <begin position="162"/>
        <end position="181"/>
    </location>
</feature>
<dbReference type="AlphaFoldDB" id="A0A6A6U3F8"/>
<feature type="transmembrane region" description="Helical" evidence="6">
    <location>
        <begin position="302"/>
        <end position="319"/>
    </location>
</feature>
<dbReference type="PROSITE" id="PS50850">
    <property type="entry name" value="MFS"/>
    <property type="match status" value="1"/>
</dbReference>
<feature type="domain" description="Major facilitator superfamily (MFS) profile" evidence="7">
    <location>
        <begin position="34"/>
        <end position="444"/>
    </location>
</feature>
<dbReference type="FunFam" id="1.20.1250.20:FF:000034">
    <property type="entry name" value="MFS general substrate transporter"/>
    <property type="match status" value="1"/>
</dbReference>
<feature type="transmembrane region" description="Helical" evidence="6">
    <location>
        <begin position="353"/>
        <end position="373"/>
    </location>
</feature>
<feature type="transmembrane region" description="Helical" evidence="6">
    <location>
        <begin position="101"/>
        <end position="119"/>
    </location>
</feature>
<evidence type="ECO:0000256" key="1">
    <source>
        <dbReference type="ARBA" id="ARBA00004141"/>
    </source>
</evidence>
<accession>A0A6A6U3F8</accession>
<dbReference type="InterPro" id="IPR036259">
    <property type="entry name" value="MFS_trans_sf"/>
</dbReference>
<dbReference type="OrthoDB" id="2962993at2759"/>
<feature type="transmembrane region" description="Helical" evidence="6">
    <location>
        <begin position="71"/>
        <end position="89"/>
    </location>
</feature>
<feature type="transmembrane region" description="Helical" evidence="6">
    <location>
        <begin position="385"/>
        <end position="406"/>
    </location>
</feature>
<dbReference type="EMBL" id="MU004239">
    <property type="protein sequence ID" value="KAF2665967.1"/>
    <property type="molecule type" value="Genomic_DNA"/>
</dbReference>
<dbReference type="Proteomes" id="UP000799302">
    <property type="component" value="Unassembled WGS sequence"/>
</dbReference>
<feature type="transmembrane region" description="Helical" evidence="6">
    <location>
        <begin position="193"/>
        <end position="215"/>
    </location>
</feature>
<evidence type="ECO:0000256" key="4">
    <source>
        <dbReference type="ARBA" id="ARBA00022989"/>
    </source>
</evidence>
<feature type="transmembrane region" description="Helical" evidence="6">
    <location>
        <begin position="262"/>
        <end position="282"/>
    </location>
</feature>
<dbReference type="Pfam" id="PF07690">
    <property type="entry name" value="MFS_1"/>
    <property type="match status" value="1"/>
</dbReference>